<dbReference type="OrthoDB" id="3357439at2759"/>
<gene>
    <name evidence="2" type="ORF">CALVIDRAFT_596818</name>
</gene>
<dbReference type="Proteomes" id="UP000076738">
    <property type="component" value="Unassembled WGS sequence"/>
</dbReference>
<reference evidence="2 3" key="1">
    <citation type="journal article" date="2016" name="Mol. Biol. Evol.">
        <title>Comparative Genomics of Early-Diverging Mushroom-Forming Fungi Provides Insights into the Origins of Lignocellulose Decay Capabilities.</title>
        <authorList>
            <person name="Nagy L.G."/>
            <person name="Riley R."/>
            <person name="Tritt A."/>
            <person name="Adam C."/>
            <person name="Daum C."/>
            <person name="Floudas D."/>
            <person name="Sun H."/>
            <person name="Yadav J.S."/>
            <person name="Pangilinan J."/>
            <person name="Larsson K.H."/>
            <person name="Matsuura K."/>
            <person name="Barry K."/>
            <person name="Labutti K."/>
            <person name="Kuo R."/>
            <person name="Ohm R.A."/>
            <person name="Bhattacharya S.S."/>
            <person name="Shirouzu T."/>
            <person name="Yoshinaga Y."/>
            <person name="Martin F.M."/>
            <person name="Grigoriev I.V."/>
            <person name="Hibbett D.S."/>
        </authorList>
    </citation>
    <scope>NUCLEOTIDE SEQUENCE [LARGE SCALE GENOMIC DNA]</scope>
    <source>
        <strain evidence="2 3">TUFC12733</strain>
    </source>
</reference>
<proteinExistence type="predicted"/>
<evidence type="ECO:0000313" key="2">
    <source>
        <dbReference type="EMBL" id="KZO98266.1"/>
    </source>
</evidence>
<feature type="region of interest" description="Disordered" evidence="1">
    <location>
        <begin position="1065"/>
        <end position="1145"/>
    </location>
</feature>
<protein>
    <submittedName>
        <fullName evidence="2">Uncharacterized protein</fullName>
    </submittedName>
</protein>
<feature type="compositionally biased region" description="Basic and acidic residues" evidence="1">
    <location>
        <begin position="452"/>
        <end position="462"/>
    </location>
</feature>
<feature type="compositionally biased region" description="Low complexity" evidence="1">
    <location>
        <begin position="762"/>
        <end position="785"/>
    </location>
</feature>
<feature type="region of interest" description="Disordered" evidence="1">
    <location>
        <begin position="976"/>
        <end position="1053"/>
    </location>
</feature>
<name>A0A167NZW2_CALVF</name>
<feature type="region of interest" description="Disordered" evidence="1">
    <location>
        <begin position="289"/>
        <end position="415"/>
    </location>
</feature>
<feature type="compositionally biased region" description="Polar residues" evidence="1">
    <location>
        <begin position="562"/>
        <end position="572"/>
    </location>
</feature>
<feature type="compositionally biased region" description="Acidic residues" evidence="1">
    <location>
        <begin position="1100"/>
        <end position="1121"/>
    </location>
</feature>
<feature type="region of interest" description="Disordered" evidence="1">
    <location>
        <begin position="427"/>
        <end position="960"/>
    </location>
</feature>
<feature type="compositionally biased region" description="Polar residues" evidence="1">
    <location>
        <begin position="1032"/>
        <end position="1041"/>
    </location>
</feature>
<dbReference type="AlphaFoldDB" id="A0A167NZW2"/>
<feature type="compositionally biased region" description="Basic and acidic residues" evidence="1">
    <location>
        <begin position="427"/>
        <end position="442"/>
    </location>
</feature>
<feature type="compositionally biased region" description="Acidic residues" evidence="1">
    <location>
        <begin position="887"/>
        <end position="914"/>
    </location>
</feature>
<dbReference type="EMBL" id="KV417276">
    <property type="protein sequence ID" value="KZO98266.1"/>
    <property type="molecule type" value="Genomic_DNA"/>
</dbReference>
<feature type="compositionally biased region" description="Low complexity" evidence="1">
    <location>
        <begin position="979"/>
        <end position="1009"/>
    </location>
</feature>
<accession>A0A167NZW2</accession>
<evidence type="ECO:0000256" key="1">
    <source>
        <dbReference type="SAM" id="MobiDB-lite"/>
    </source>
</evidence>
<keyword evidence="3" id="KW-1185">Reference proteome</keyword>
<feature type="compositionally biased region" description="Basic residues" evidence="1">
    <location>
        <begin position="1131"/>
        <end position="1145"/>
    </location>
</feature>
<feature type="compositionally biased region" description="Polar residues" evidence="1">
    <location>
        <begin position="850"/>
        <end position="859"/>
    </location>
</feature>
<evidence type="ECO:0000313" key="3">
    <source>
        <dbReference type="Proteomes" id="UP000076738"/>
    </source>
</evidence>
<dbReference type="STRING" id="1330018.A0A167NZW2"/>
<organism evidence="2 3">
    <name type="scientific">Calocera viscosa (strain TUFC12733)</name>
    <dbReference type="NCBI Taxonomy" id="1330018"/>
    <lineage>
        <taxon>Eukaryota</taxon>
        <taxon>Fungi</taxon>
        <taxon>Dikarya</taxon>
        <taxon>Basidiomycota</taxon>
        <taxon>Agaricomycotina</taxon>
        <taxon>Dacrymycetes</taxon>
        <taxon>Dacrymycetales</taxon>
        <taxon>Dacrymycetaceae</taxon>
        <taxon>Calocera</taxon>
    </lineage>
</organism>
<feature type="compositionally biased region" description="Low complexity" evidence="1">
    <location>
        <begin position="1075"/>
        <end position="1087"/>
    </location>
</feature>
<sequence>MNTKKRRRSEGGAAELETPPARICRITYHVDERVFDRVFNEEDLDEMKDIIRRKLRLLDAELELTQLRDGTEVDLEDDDDFASLQAQAQVDNRIDVLVTVLDAPADWSFSRSATPAPETFERGRSVEPVAATRRRSVSFGGQNRVSLPAVANLMRAKNLIPFGATVFHDDADDPYQRPEEEPTMGELANQVKKRLSAGAQDVVHAASKAAAAGRDAGEKALDGVERAGKKAAGAAKAGVKAAKESSFLRDAIEPVAGVAKSAVKAGKVGAAVVQEVGETTADAATGIAKAAKRTMQSGEEEPPAKRRKKKHARGDADASMTDDAPPTAVPATSDKAIPKAKNAQKNKNHNPASSDAPTESATGEIEPTRDISEPKPPAKKHKESAPDKSFSSAAPMSTLAEAPSTAAPASVDLSSLDPVARILAREAQRQKNLQERETEQVKQRAAKKAKTRTKEDGKEPKVKKAAKKAQLAELAEKSDDAGASEQIGADDSSNPAKKGEPVSADKGGVGDLAAAGGEKEKKKRGRKPKSGTEGATVAPAMNGADFDSELRKTKRAIIDVLQDQSEPESAQMQAVDKPKSKQRRPNTICEVVIDVPARRVKKGEQPDRGKTIPAKKIPTSAVPQSEERIAEEEEIRRAVAVDDNLDNEETPTNITNTPRSSAFLDRLVQASTPARPSPRRSPVNSLGFPAQLLRERLPSSGSTSTSTPRRFQEALAQAVTTSAPGGTQDEIAEFTQPSASAPKSLRKVLDSPFAPNTTGKALRPLSKLPRPSLSKPPTSQDASPSPTGPPVPSPTAAGLTVKAAIIRPPTLSPSLGRPSVTPRGSPLPTWTPLAPGSSPPTSGVEHGASQFDQLRSSSDALAEMSRPNSAVTRDEEMEVERATQEDRFEDDEDDEDVDGEDGGDEDDAPPDVEMEGATTDERTRADDEGSDREDETSVPADAKSGVLGPPAQITGASDDLIGPDAVAAHSLLDFSNPTSVASAPKQASQPAQNSSARSSQQSKHASDSSLISYPSIPTPNPASQPLFRPETQVPSQSQSLAVQAEEPSIFSRRGQYVGLSQLSKEKLRQSLSRPASSSQGKSGAAAATPKGSAKRREPESETEDEEDDDDDDDDDDSDIEESIIPRDRMAGAKKARRGRVAAKFF</sequence>